<protein>
    <recommendedName>
        <fullName evidence="4">NACHT domain-containing protein</fullName>
    </recommendedName>
</protein>
<dbReference type="InterPro" id="IPR007111">
    <property type="entry name" value="NACHT_NTPase"/>
</dbReference>
<evidence type="ECO:0000313" key="5">
    <source>
        <dbReference type="EMBL" id="GIC90431.1"/>
    </source>
</evidence>
<comment type="caution">
    <text evidence="5">The sequence shown here is derived from an EMBL/GenBank/DDBJ whole genome shotgun (WGS) entry which is preliminary data.</text>
</comment>
<dbReference type="Gene3D" id="3.40.50.300">
    <property type="entry name" value="P-loop containing nucleotide triphosphate hydrolases"/>
    <property type="match status" value="1"/>
</dbReference>
<dbReference type="RefSeq" id="XP_043147697.1">
    <property type="nucleotide sequence ID" value="XM_043291762.1"/>
</dbReference>
<dbReference type="Pfam" id="PF12796">
    <property type="entry name" value="Ank_2"/>
    <property type="match status" value="2"/>
</dbReference>
<dbReference type="SUPFAM" id="SSF52540">
    <property type="entry name" value="P-loop containing nucleoside triphosphate hydrolases"/>
    <property type="match status" value="1"/>
</dbReference>
<feature type="repeat" description="ANK" evidence="2">
    <location>
        <begin position="939"/>
        <end position="967"/>
    </location>
</feature>
<dbReference type="PROSITE" id="PS50297">
    <property type="entry name" value="ANK_REP_REGION"/>
    <property type="match status" value="4"/>
</dbReference>
<dbReference type="InterPro" id="IPR036770">
    <property type="entry name" value="Ankyrin_rpt-contain_sf"/>
</dbReference>
<feature type="repeat" description="ANK" evidence="2">
    <location>
        <begin position="1109"/>
        <end position="1138"/>
    </location>
</feature>
<feature type="repeat" description="ANK" evidence="2">
    <location>
        <begin position="1007"/>
        <end position="1039"/>
    </location>
</feature>
<dbReference type="PROSITE" id="PS50837">
    <property type="entry name" value="NACHT"/>
    <property type="match status" value="1"/>
</dbReference>
<gene>
    <name evidence="5" type="ORF">Aud_006865</name>
</gene>
<evidence type="ECO:0000256" key="1">
    <source>
        <dbReference type="ARBA" id="ARBA00022737"/>
    </source>
</evidence>
<feature type="repeat" description="ANK" evidence="2">
    <location>
        <begin position="1073"/>
        <end position="1105"/>
    </location>
</feature>
<sequence length="1175" mass="130803">MPSCNPFSGLKAKFSKRRSGQDAPKAQAEPKPENANNASSAAVPSGQSASAAHLATETITTPDEKPEKGSIPQQGPPVKDRWRDAFNQLPPAKQALLKEMGFGNPKSGSMESSIKDLVGEVNRKQEECEKKFWNVNVGGKKIVLREYTTQIVGWLEKAGDIAVQFAPPQASLPWDLVKSMMKIPVNESEQMGALLATTERVVRITSRGQVYENVYLPQDPEAELSPVQTNLEAALVTIYQTALDLLAESGKLLSANTARRTLEAIVNPGKAAGNLSSLGEQEDELLRDVQACESQRSSDSDRRANAMLDALQAPMARVDEGVHHLLKHMSESERIELLEWISPIPFGKHHDNVKEKRTPGTGEWLLQHKDFRSWDSTKSSALFWLQGNPGTGKTYLTSAVIDWVRTQTSKPPNDEGFAFFYCGRDESRSQPLSILQSFVRQLSTTASNPEAMQAKLQASCKKARENGTNFRLEQCKEQILASLNIYPRTTLVIDALDECDPASRYQLIEALQSFLSESNRVVRIFISSRPDPNIEYQLESRPNVCIRADDSLDDLKKFLQEELDRLTKTAPFLNPLKPDIIGKLLERCQGMFQWAALQIHQIAKCQSRAGVWERLENLPEDLQKAYDEVWRQIESQGKSEQTITKRALRWVMSASEPMSTVEILAAIRVSPDGDLLPLNDTVDEQGLVSLCNNFLALDSQLKVWRFPHLSVREYLETKEDWSVSHAHYHAASACLSYFVKKYEHDDLELDAKLEANLELESEKPGDTEGPEKPAQSDDGFHTLHPFHIYMRHSWAHHVNGARGIETTKLASLLKTFLGSPNKSSVQYQRWHQRTCNDFDKLSDTPHFRHYMTEEAKITFRELCPGDAAVFAMCSFSLATIVWDWWEHAEIDIFRVNDSGHNLLAIAAWAGCLPICEKVVQKLVDQGVDVNAQREFYSIALQAASYRGHERIVQLLLGRGADANAHGEEYGSALLVASLLGHQKIVQMLLDRGADANAQAEASEYGADFGNALQAASYEGYASIVQMLLDRGADIHTKGGRYGTALQAASVQGQERIVQMLLDRGADVNAQGGDSGSALLMASLQGHEKVVEMLLDRGADVNARNQFFGNALHAAIHYDRQRMVQMLLDRGSNIDVGGVFGNVQQAALLRGNKEVIQMLRDRGADIKIEDNDLRPT</sequence>
<dbReference type="InterPro" id="IPR056884">
    <property type="entry name" value="NPHP3-like_N"/>
</dbReference>
<dbReference type="SMART" id="SM00248">
    <property type="entry name" value="ANK"/>
    <property type="match status" value="8"/>
</dbReference>
<feature type="region of interest" description="Disordered" evidence="3">
    <location>
        <begin position="1"/>
        <end position="83"/>
    </location>
</feature>
<evidence type="ECO:0000256" key="3">
    <source>
        <dbReference type="SAM" id="MobiDB-lite"/>
    </source>
</evidence>
<feature type="domain" description="NACHT" evidence="4">
    <location>
        <begin position="381"/>
        <end position="539"/>
    </location>
</feature>
<dbReference type="Gene3D" id="1.25.40.20">
    <property type="entry name" value="Ankyrin repeat-containing domain"/>
    <property type="match status" value="2"/>
</dbReference>
<name>A0A8E0V1G2_9EURO</name>
<organism evidence="5 6">
    <name type="scientific">Aspergillus udagawae</name>
    <dbReference type="NCBI Taxonomy" id="91492"/>
    <lineage>
        <taxon>Eukaryota</taxon>
        <taxon>Fungi</taxon>
        <taxon>Dikarya</taxon>
        <taxon>Ascomycota</taxon>
        <taxon>Pezizomycotina</taxon>
        <taxon>Eurotiomycetes</taxon>
        <taxon>Eurotiomycetidae</taxon>
        <taxon>Eurotiales</taxon>
        <taxon>Aspergillaceae</taxon>
        <taxon>Aspergillus</taxon>
        <taxon>Aspergillus subgen. Fumigati</taxon>
    </lineage>
</organism>
<reference evidence="5" key="1">
    <citation type="journal article" date="2015" name="Genome Announc.">
        <title>Draft Genome Sequence of the Pathogenic Filamentous Fungus Aspergillus udagawae Strain IFM 46973T.</title>
        <authorList>
            <person name="Kusuya Y."/>
            <person name="Takahashi-Nakaguchi A."/>
            <person name="Takahashi H."/>
            <person name="Yaguchi T."/>
        </authorList>
    </citation>
    <scope>NUCLEOTIDE SEQUENCE</scope>
    <source>
        <strain evidence="5">IFM 46973</strain>
    </source>
</reference>
<keyword evidence="1" id="KW-0677">Repeat</keyword>
<evidence type="ECO:0000259" key="4">
    <source>
        <dbReference type="PROSITE" id="PS50837"/>
    </source>
</evidence>
<dbReference type="Proteomes" id="UP000036893">
    <property type="component" value="Unassembled WGS sequence"/>
</dbReference>
<accession>A0A8E0V1G2</accession>
<dbReference type="PANTHER" id="PTHR10039">
    <property type="entry name" value="AMELOGENIN"/>
    <property type="match status" value="1"/>
</dbReference>
<dbReference type="SUPFAM" id="SSF48403">
    <property type="entry name" value="Ankyrin repeat"/>
    <property type="match status" value="1"/>
</dbReference>
<feature type="repeat" description="ANK" evidence="2">
    <location>
        <begin position="1040"/>
        <end position="1072"/>
    </location>
</feature>
<evidence type="ECO:0000313" key="6">
    <source>
        <dbReference type="Proteomes" id="UP000036893"/>
    </source>
</evidence>
<dbReference type="Pfam" id="PF24883">
    <property type="entry name" value="NPHP3_N"/>
    <property type="match status" value="1"/>
</dbReference>
<proteinExistence type="predicted"/>
<dbReference type="InterPro" id="IPR027417">
    <property type="entry name" value="P-loop_NTPase"/>
</dbReference>
<dbReference type="Pfam" id="PF00023">
    <property type="entry name" value="Ank"/>
    <property type="match status" value="1"/>
</dbReference>
<evidence type="ECO:0000256" key="2">
    <source>
        <dbReference type="PROSITE-ProRule" id="PRU00023"/>
    </source>
</evidence>
<keyword evidence="2" id="KW-0040">ANK repeat</keyword>
<dbReference type="PROSITE" id="PS50088">
    <property type="entry name" value="ANK_REPEAT"/>
    <property type="match status" value="6"/>
</dbReference>
<feature type="repeat" description="ANK" evidence="2">
    <location>
        <begin position="968"/>
        <end position="1000"/>
    </location>
</feature>
<dbReference type="AlphaFoldDB" id="A0A8E0V1G2"/>
<dbReference type="InterPro" id="IPR002110">
    <property type="entry name" value="Ankyrin_rpt"/>
</dbReference>
<reference evidence="5" key="2">
    <citation type="submission" date="2021-01" db="EMBL/GenBank/DDBJ databases">
        <title>Pan-genome distribution and transcriptional activeness of fungal secondary metabolism genes in Aspergillus section Fumigati.</title>
        <authorList>
            <person name="Takahashi H."/>
            <person name="Umemura M."/>
            <person name="Ninomiya A."/>
            <person name="Kusuya Y."/>
            <person name="Urayama S."/>
            <person name="Shimizu M."/>
            <person name="Watanabe A."/>
            <person name="Kamei K."/>
            <person name="Yaguchi T."/>
            <person name="Hagiwara D."/>
        </authorList>
    </citation>
    <scope>NUCLEOTIDE SEQUENCE</scope>
    <source>
        <strain evidence="5">IFM 46973</strain>
    </source>
</reference>
<dbReference type="GeneID" id="66994342"/>
<dbReference type="PANTHER" id="PTHR10039:SF16">
    <property type="entry name" value="GPI INOSITOL-DEACYLASE"/>
    <property type="match status" value="1"/>
</dbReference>
<dbReference type="EMBL" id="BBXM02000005">
    <property type="protein sequence ID" value="GIC90431.1"/>
    <property type="molecule type" value="Genomic_DNA"/>
</dbReference>